<dbReference type="SUPFAM" id="SSF47769">
    <property type="entry name" value="SAM/Pointed domain"/>
    <property type="match status" value="1"/>
</dbReference>
<evidence type="ECO:0000313" key="4">
    <source>
        <dbReference type="Proteomes" id="UP000762676"/>
    </source>
</evidence>
<dbReference type="PROSITE" id="PS50105">
    <property type="entry name" value="SAM_DOMAIN"/>
    <property type="match status" value="1"/>
</dbReference>
<dbReference type="Gene3D" id="1.10.150.50">
    <property type="entry name" value="Transcription Factor, Ets-1"/>
    <property type="match status" value="1"/>
</dbReference>
<feature type="compositionally biased region" description="Polar residues" evidence="1">
    <location>
        <begin position="326"/>
        <end position="343"/>
    </location>
</feature>
<feature type="region of interest" description="Disordered" evidence="1">
    <location>
        <begin position="416"/>
        <end position="448"/>
    </location>
</feature>
<feature type="region of interest" description="Disordered" evidence="1">
    <location>
        <begin position="237"/>
        <end position="279"/>
    </location>
</feature>
<dbReference type="InterPro" id="IPR013761">
    <property type="entry name" value="SAM/pointed_sf"/>
</dbReference>
<feature type="region of interest" description="Disordered" evidence="1">
    <location>
        <begin position="326"/>
        <end position="360"/>
    </location>
</feature>
<feature type="compositionally biased region" description="Polar residues" evidence="1">
    <location>
        <begin position="260"/>
        <end position="273"/>
    </location>
</feature>
<gene>
    <name evidence="3" type="ORF">ElyMa_001736200</name>
</gene>
<accession>A0AAV4JXJ3</accession>
<dbReference type="EMBL" id="BMAT01003514">
    <property type="protein sequence ID" value="GFS26995.1"/>
    <property type="molecule type" value="Genomic_DNA"/>
</dbReference>
<name>A0AAV4JXJ3_9GAST</name>
<feature type="compositionally biased region" description="Low complexity" evidence="1">
    <location>
        <begin position="351"/>
        <end position="360"/>
    </location>
</feature>
<dbReference type="AlphaFoldDB" id="A0AAV4JXJ3"/>
<comment type="caution">
    <text evidence="3">The sequence shown here is derived from an EMBL/GenBank/DDBJ whole genome shotgun (WGS) entry which is preliminary data.</text>
</comment>
<dbReference type="Pfam" id="PF00536">
    <property type="entry name" value="SAM_1"/>
    <property type="match status" value="1"/>
</dbReference>
<dbReference type="InterPro" id="IPR001660">
    <property type="entry name" value="SAM"/>
</dbReference>
<proteinExistence type="predicted"/>
<evidence type="ECO:0000259" key="2">
    <source>
        <dbReference type="PROSITE" id="PS50105"/>
    </source>
</evidence>
<organism evidence="3 4">
    <name type="scientific">Elysia marginata</name>
    <dbReference type="NCBI Taxonomy" id="1093978"/>
    <lineage>
        <taxon>Eukaryota</taxon>
        <taxon>Metazoa</taxon>
        <taxon>Spiralia</taxon>
        <taxon>Lophotrochozoa</taxon>
        <taxon>Mollusca</taxon>
        <taxon>Gastropoda</taxon>
        <taxon>Heterobranchia</taxon>
        <taxon>Euthyneura</taxon>
        <taxon>Panpulmonata</taxon>
        <taxon>Sacoglossa</taxon>
        <taxon>Placobranchoidea</taxon>
        <taxon>Plakobranchidae</taxon>
        <taxon>Elysia</taxon>
    </lineage>
</organism>
<evidence type="ECO:0000313" key="3">
    <source>
        <dbReference type="EMBL" id="GFS26995.1"/>
    </source>
</evidence>
<reference evidence="3 4" key="1">
    <citation type="journal article" date="2021" name="Elife">
        <title>Chloroplast acquisition without the gene transfer in kleptoplastic sea slugs, Plakobranchus ocellatus.</title>
        <authorList>
            <person name="Maeda T."/>
            <person name="Takahashi S."/>
            <person name="Yoshida T."/>
            <person name="Shimamura S."/>
            <person name="Takaki Y."/>
            <person name="Nagai Y."/>
            <person name="Toyoda A."/>
            <person name="Suzuki Y."/>
            <person name="Arimoto A."/>
            <person name="Ishii H."/>
            <person name="Satoh N."/>
            <person name="Nishiyama T."/>
            <person name="Hasebe M."/>
            <person name="Maruyama T."/>
            <person name="Minagawa J."/>
            <person name="Obokata J."/>
            <person name="Shigenobu S."/>
        </authorList>
    </citation>
    <scope>NUCLEOTIDE SEQUENCE [LARGE SCALE GENOMIC DNA]</scope>
</reference>
<feature type="compositionally biased region" description="Polar residues" evidence="1">
    <location>
        <begin position="429"/>
        <end position="443"/>
    </location>
</feature>
<protein>
    <submittedName>
        <fullName evidence="3">Ankyrin repeat and SAM domain-containing protein 1A</fullName>
    </submittedName>
</protein>
<feature type="domain" description="SAM" evidence="2">
    <location>
        <begin position="1"/>
        <end position="66"/>
    </location>
</feature>
<dbReference type="Proteomes" id="UP000762676">
    <property type="component" value="Unassembled WGS sequence"/>
</dbReference>
<feature type="compositionally biased region" description="Polar residues" evidence="1">
    <location>
        <begin position="237"/>
        <end position="253"/>
    </location>
</feature>
<keyword evidence="4" id="KW-1185">Reference proteome</keyword>
<evidence type="ECO:0000256" key="1">
    <source>
        <dbReference type="SAM" id="MobiDB-lite"/>
    </source>
</evidence>
<sequence length="578" mass="64367">MHMVYEWLRGCSLDYYFISFVQSELTDLQKISQLQLPNEDLYDELEIVLPGHRKRLERAVKKLKLEQMRTEAAEVPVTFGWWGKPECLLQAKFDFLCVRAFLFSSRDSKNHAAVDFMVDSGSDVSTVQESILEGLSLDLIGPVYSCGVHGGNHCNLYRARLAVGEFEMDIEVMGSNYNSLGSRVVRHFRHVIDGHRHIWLKGNYQDPLPAILPLQTPQVSLPSGVKALPAPFDKIQKTQVNHTQSSQDSTHNFNAPLKNQKISTNRPSGPSNSKEYETEDGISAEVQLTQGRKSVGSASSSLSYDITNLSKETGIAEIHNINEKISSPDLNHSKSASNGLHSSHQLEKSTFESSSSTLSNSVKDVQSIQKAKMQKLPPICDEITEPCNRMKAEPLLKDETVNQRMCLGNVVPANLRDTDDDVDHHGIPQRQSNRNLEPNTASTLEEPENKFSLTSLNRAKNSDTDIISIKLSDDLFSSKNKKLLHHSDMALPTDNFSLEDSNSLAFTNNFVQANSEVVLLTLDDLDTSDLSSPLAVHTGSCHQDHDTLCEAQQIDLPLPSVAEEHKPSPSKRLKLDNT</sequence>